<keyword evidence="9" id="KW-0963">Cytoplasm</keyword>
<dbReference type="InterPro" id="IPR036264">
    <property type="entry name" value="Bact_exopeptidase_dim_dom"/>
</dbReference>
<dbReference type="InterPro" id="IPR001261">
    <property type="entry name" value="ArgE/DapE_CS"/>
</dbReference>
<dbReference type="CDD" id="cd03892">
    <property type="entry name" value="M20_peptT"/>
    <property type="match status" value="1"/>
</dbReference>
<evidence type="ECO:0000256" key="5">
    <source>
        <dbReference type="ARBA" id="ARBA00022723"/>
    </source>
</evidence>
<dbReference type="PATRIC" id="fig|913848.6.peg.1419"/>
<feature type="binding site" evidence="9 11">
    <location>
        <position position="384"/>
    </location>
    <ligand>
        <name>Zn(2+)</name>
        <dbReference type="ChEBI" id="CHEBI:29105"/>
        <label>2</label>
    </ligand>
</feature>
<dbReference type="InterPro" id="IPR011650">
    <property type="entry name" value="Peptidase_M20_dimer"/>
</dbReference>
<keyword evidence="8 9" id="KW-0482">Metalloprotease</keyword>
<feature type="active site" description="Proton acceptor" evidence="9 10">
    <location>
        <position position="179"/>
    </location>
</feature>
<evidence type="ECO:0000256" key="10">
    <source>
        <dbReference type="PIRSR" id="PIRSR037215-1"/>
    </source>
</evidence>
<dbReference type="GO" id="GO:0008270">
    <property type="term" value="F:zinc ion binding"/>
    <property type="evidence" value="ECO:0007669"/>
    <property type="project" value="UniProtKB-UniRule"/>
</dbReference>
<reference evidence="13 14" key="1">
    <citation type="journal article" date="2015" name="Genome Announc.">
        <title>Expanding the biotechnology potential of lactobacilli through comparative genomics of 213 strains and associated genera.</title>
        <authorList>
            <person name="Sun Z."/>
            <person name="Harris H.M."/>
            <person name="McCann A."/>
            <person name="Guo C."/>
            <person name="Argimon S."/>
            <person name="Zhang W."/>
            <person name="Yang X."/>
            <person name="Jeffery I.B."/>
            <person name="Cooney J.C."/>
            <person name="Kagawa T.F."/>
            <person name="Liu W."/>
            <person name="Song Y."/>
            <person name="Salvetti E."/>
            <person name="Wrobel A."/>
            <person name="Rasinkangas P."/>
            <person name="Parkhill J."/>
            <person name="Rea M.C."/>
            <person name="O'Sullivan O."/>
            <person name="Ritari J."/>
            <person name="Douillard F.P."/>
            <person name="Paul Ross R."/>
            <person name="Yang R."/>
            <person name="Briner A.E."/>
            <person name="Felis G.E."/>
            <person name="de Vos W.M."/>
            <person name="Barrangou R."/>
            <person name="Klaenhammer T.R."/>
            <person name="Caufield P.W."/>
            <person name="Cui Y."/>
            <person name="Zhang H."/>
            <person name="O'Toole P.W."/>
        </authorList>
    </citation>
    <scope>NUCLEOTIDE SEQUENCE [LARGE SCALE GENOMIC DNA]</scope>
    <source>
        <strain evidence="13 14">DSM 20001</strain>
    </source>
</reference>
<dbReference type="Gene3D" id="3.40.630.10">
    <property type="entry name" value="Zn peptidases"/>
    <property type="match status" value="1"/>
</dbReference>
<dbReference type="PIRSF" id="PIRSF037215">
    <property type="entry name" value="Peptidase_M20B"/>
    <property type="match status" value="1"/>
</dbReference>
<dbReference type="GO" id="GO:0005829">
    <property type="term" value="C:cytosol"/>
    <property type="evidence" value="ECO:0007669"/>
    <property type="project" value="TreeGrafter"/>
</dbReference>
<feature type="binding site" evidence="9 11">
    <location>
        <position position="82"/>
    </location>
    <ligand>
        <name>Zn(2+)</name>
        <dbReference type="ChEBI" id="CHEBI:29105"/>
        <label>1</label>
    </ligand>
</feature>
<dbReference type="SUPFAM" id="SSF55031">
    <property type="entry name" value="Bacterial exopeptidase dimerisation domain"/>
    <property type="match status" value="1"/>
</dbReference>
<feature type="domain" description="Peptidase M20 dimerisation" evidence="12">
    <location>
        <begin position="211"/>
        <end position="310"/>
    </location>
</feature>
<dbReference type="Proteomes" id="UP000051181">
    <property type="component" value="Unassembled WGS sequence"/>
</dbReference>
<evidence type="ECO:0000256" key="3">
    <source>
        <dbReference type="ARBA" id="ARBA00022438"/>
    </source>
</evidence>
<evidence type="ECO:0000256" key="1">
    <source>
        <dbReference type="ARBA" id="ARBA00000870"/>
    </source>
</evidence>
<organism evidence="13 14">
    <name type="scientific">Loigolactobacillus coryniformis subsp. coryniformis KCTC 3167 = DSM 20001</name>
    <dbReference type="NCBI Taxonomy" id="913848"/>
    <lineage>
        <taxon>Bacteria</taxon>
        <taxon>Bacillati</taxon>
        <taxon>Bacillota</taxon>
        <taxon>Bacilli</taxon>
        <taxon>Lactobacillales</taxon>
        <taxon>Lactobacillaceae</taxon>
        <taxon>Loigolactobacillus</taxon>
    </lineage>
</organism>
<dbReference type="RefSeq" id="WP_010009996.1">
    <property type="nucleotide sequence ID" value="NZ_AZCN01000037.1"/>
</dbReference>
<evidence type="ECO:0000313" key="13">
    <source>
        <dbReference type="EMBL" id="KRK16072.1"/>
    </source>
</evidence>
<dbReference type="PROSITE" id="PS00758">
    <property type="entry name" value="ARGE_DAPE_CPG2_1"/>
    <property type="match status" value="1"/>
</dbReference>
<dbReference type="NCBIfam" id="TIGR01882">
    <property type="entry name" value="peptidase-T"/>
    <property type="match status" value="1"/>
</dbReference>
<dbReference type="PANTHER" id="PTHR42994">
    <property type="entry name" value="PEPTIDASE T"/>
    <property type="match status" value="1"/>
</dbReference>
<keyword evidence="5 9" id="KW-0479">Metal-binding</keyword>
<sequence length="412" mass="45431">MATYTTLVPRFLRYVKVNTRSDPDSKTIPSTPSLVAFAHKLAEEMQTIGLQNVHYLASNGYVVGTLPSNLDHEVPVIGFLGHFDTADFNAEGINPQIVKDYDGHSEIKLDAAGQFTLNTTDFPFLANYAGHTLITTDGSTLLGGDDKAGVTEIMTAMEYLIQHPEIKHGELRVGFGPDEEIGTGADHFDVKDFNAAFAYTVDGGSEGQLEYETFNAAEMKVHIQGKNVHTATAKGVMVNALQLAVDFQNGLPQAEVPEKTAGVDGFFHLYQLNGTVEEADMTYIIRDFERDGLEARKEKARQLAAKLNQQLGLERITLDIFDQYYNMSEILKQDMTSVELAKKAMENLDIKPLIEPVRGGTDGSKISFMGLPTPNLFAGPENMHGRYEFISEQVMAKAVDVILEITRLNSQK</sequence>
<name>A0A0R1F2D4_9LACO</name>
<dbReference type="SUPFAM" id="SSF53187">
    <property type="entry name" value="Zn-dependent exopeptidases"/>
    <property type="match status" value="1"/>
</dbReference>
<keyword evidence="4 9" id="KW-0645">Protease</keyword>
<feature type="binding site" evidence="9 11">
    <location>
        <position position="180"/>
    </location>
    <ligand>
        <name>Zn(2+)</name>
        <dbReference type="ChEBI" id="CHEBI:29105"/>
        <label>2</label>
    </ligand>
</feature>
<evidence type="ECO:0000256" key="7">
    <source>
        <dbReference type="ARBA" id="ARBA00022833"/>
    </source>
</evidence>
<dbReference type="GO" id="GO:0045148">
    <property type="term" value="F:tripeptide aminopeptidase activity"/>
    <property type="evidence" value="ECO:0007669"/>
    <property type="project" value="UniProtKB-UniRule"/>
</dbReference>
<evidence type="ECO:0000256" key="6">
    <source>
        <dbReference type="ARBA" id="ARBA00022801"/>
    </source>
</evidence>
<dbReference type="HAMAP" id="MF_00550">
    <property type="entry name" value="Aminopeptidase_M20"/>
    <property type="match status" value="1"/>
</dbReference>
<keyword evidence="7 9" id="KW-0862">Zinc</keyword>
<dbReference type="Pfam" id="PF01546">
    <property type="entry name" value="Peptidase_M20"/>
    <property type="match status" value="1"/>
</dbReference>
<feature type="binding site" evidence="9 11">
    <location>
        <position position="145"/>
    </location>
    <ligand>
        <name>Zn(2+)</name>
        <dbReference type="ChEBI" id="CHEBI:29105"/>
        <label>1</label>
    </ligand>
</feature>
<dbReference type="GO" id="GO:0043171">
    <property type="term" value="P:peptide catabolic process"/>
    <property type="evidence" value="ECO:0007669"/>
    <property type="project" value="UniProtKB-UniRule"/>
</dbReference>
<comment type="function">
    <text evidence="9">Cleaves the N-terminal amino acid of tripeptides.</text>
</comment>
<dbReference type="EC" id="3.4.11.4" evidence="9"/>
<dbReference type="Pfam" id="PF07687">
    <property type="entry name" value="M20_dimer"/>
    <property type="match status" value="1"/>
</dbReference>
<dbReference type="InterPro" id="IPR002933">
    <property type="entry name" value="Peptidase_M20"/>
</dbReference>
<feature type="binding site" evidence="9 11">
    <location>
        <position position="145"/>
    </location>
    <ligand>
        <name>Zn(2+)</name>
        <dbReference type="ChEBI" id="CHEBI:29105"/>
        <label>2</label>
    </ligand>
</feature>
<dbReference type="GO" id="GO:0008237">
    <property type="term" value="F:metallopeptidase activity"/>
    <property type="evidence" value="ECO:0007669"/>
    <property type="project" value="UniProtKB-KW"/>
</dbReference>
<dbReference type="GeneID" id="65917074"/>
<protein>
    <recommendedName>
        <fullName evidence="9">Peptidase T</fullName>
        <ecNumber evidence="9">3.4.11.4</ecNumber>
    </recommendedName>
    <alternativeName>
        <fullName evidence="9">Aminotripeptidase</fullName>
        <shortName evidence="9">Tripeptidase</shortName>
    </alternativeName>
    <alternativeName>
        <fullName evidence="9">Tripeptide aminopeptidase</fullName>
    </alternativeName>
</protein>
<comment type="caution">
    <text evidence="13">The sequence shown here is derived from an EMBL/GenBank/DDBJ whole genome shotgun (WGS) entry which is preliminary data.</text>
</comment>
<accession>A0A0R1F2D4</accession>
<evidence type="ECO:0000259" key="12">
    <source>
        <dbReference type="Pfam" id="PF07687"/>
    </source>
</evidence>
<evidence type="ECO:0000256" key="2">
    <source>
        <dbReference type="ARBA" id="ARBA00009692"/>
    </source>
</evidence>
<dbReference type="EMBL" id="AZCN01000037">
    <property type="protein sequence ID" value="KRK16072.1"/>
    <property type="molecule type" value="Genomic_DNA"/>
</dbReference>
<evidence type="ECO:0000256" key="4">
    <source>
        <dbReference type="ARBA" id="ARBA00022670"/>
    </source>
</evidence>
<dbReference type="PANTHER" id="PTHR42994:SF1">
    <property type="entry name" value="PEPTIDASE T"/>
    <property type="match status" value="1"/>
</dbReference>
<dbReference type="NCBIfam" id="NF009920">
    <property type="entry name" value="PRK13381.1"/>
    <property type="match status" value="1"/>
</dbReference>
<evidence type="ECO:0000256" key="11">
    <source>
        <dbReference type="PIRSR" id="PIRSR037215-2"/>
    </source>
</evidence>
<comment type="similarity">
    <text evidence="2 9">Belongs to the peptidase M20B family.</text>
</comment>
<gene>
    <name evidence="9" type="primary">pepT</name>
    <name evidence="13" type="ORF">FD22_GL001381</name>
</gene>
<feature type="active site" evidence="9 10">
    <location>
        <position position="84"/>
    </location>
</feature>
<dbReference type="Gene3D" id="3.30.70.360">
    <property type="match status" value="1"/>
</dbReference>
<keyword evidence="6 9" id="KW-0378">Hydrolase</keyword>
<dbReference type="AlphaFoldDB" id="A0A0R1F2D4"/>
<evidence type="ECO:0000256" key="8">
    <source>
        <dbReference type="ARBA" id="ARBA00023049"/>
    </source>
</evidence>
<proteinExistence type="inferred from homology"/>
<comment type="cofactor">
    <cofactor evidence="9 11">
        <name>Zn(2+)</name>
        <dbReference type="ChEBI" id="CHEBI:29105"/>
    </cofactor>
    <text evidence="9 11">Binds 2 Zn(2+) ions per subunit.</text>
</comment>
<evidence type="ECO:0000313" key="14">
    <source>
        <dbReference type="Proteomes" id="UP000051181"/>
    </source>
</evidence>
<dbReference type="eggNOG" id="COG2195">
    <property type="taxonomic scope" value="Bacteria"/>
</dbReference>
<evidence type="ECO:0000256" key="9">
    <source>
        <dbReference type="HAMAP-Rule" id="MF_00550"/>
    </source>
</evidence>
<dbReference type="NCBIfam" id="NF003976">
    <property type="entry name" value="PRK05469.1"/>
    <property type="match status" value="1"/>
</dbReference>
<keyword evidence="3 9" id="KW-0031">Aminopeptidase</keyword>
<comment type="subcellular location">
    <subcellularLocation>
        <location evidence="9">Cytoplasm</location>
    </subcellularLocation>
</comment>
<dbReference type="GO" id="GO:0006508">
    <property type="term" value="P:proteolysis"/>
    <property type="evidence" value="ECO:0007669"/>
    <property type="project" value="UniProtKB-UniRule"/>
</dbReference>
<feature type="binding site" evidence="9 11">
    <location>
        <position position="202"/>
    </location>
    <ligand>
        <name>Zn(2+)</name>
        <dbReference type="ChEBI" id="CHEBI:29105"/>
        <label>1</label>
    </ligand>
</feature>
<comment type="catalytic activity">
    <reaction evidence="1 9">
        <text>Release of the N-terminal residue from a tripeptide.</text>
        <dbReference type="EC" id="3.4.11.4"/>
    </reaction>
</comment>
<dbReference type="InterPro" id="IPR010161">
    <property type="entry name" value="Peptidase_M20B"/>
</dbReference>